<dbReference type="EMBL" id="PZQS01000002">
    <property type="protein sequence ID" value="PVD37022.1"/>
    <property type="molecule type" value="Genomic_DNA"/>
</dbReference>
<reference evidence="8 9" key="1">
    <citation type="submission" date="2018-04" db="EMBL/GenBank/DDBJ databases">
        <title>The genome of golden apple snail Pomacea canaliculata provides insight into stress tolerance and invasive adaptation.</title>
        <authorList>
            <person name="Liu C."/>
            <person name="Liu B."/>
            <person name="Ren Y."/>
            <person name="Zhang Y."/>
            <person name="Wang H."/>
            <person name="Li S."/>
            <person name="Jiang F."/>
            <person name="Yin L."/>
            <person name="Zhang G."/>
            <person name="Qian W."/>
            <person name="Fan W."/>
        </authorList>
    </citation>
    <scope>NUCLEOTIDE SEQUENCE [LARGE SCALE GENOMIC DNA]</scope>
    <source>
        <strain evidence="8">SZHN2017</strain>
        <tissue evidence="8">Muscle</tissue>
    </source>
</reference>
<sequence>MPTGSFVGVKQRISSREENDEEDSEVTDLFEGKAGDQEDEGKLFDHLLIQIDARGVFQDEEVIRAMWKKLHRDDPDLVGAFEDFLGRTAGEIKRSRGEFDTLEAALKSKTNEHEEEVKKLYEEMEFQMKREQQRIMTEEKLKEKRLREEMDSVVKEKERQLQEMQARHKEMEEKLAKLNLSEAETKQDNQRLAREKEMLEEMLLKSQENLEESRSYINILQAKQKDEQKARARSVHDMAARHTKRIFHHSHWPTREHAAYSGTKWAALQLSEGIAMERESLVKQLGMLKDVNKRLLDDKDEAEAVEARRALAQDTEKPKKRELIKQGSLLSKYFPGGPPSGSSKAEPEILEVSMDEIEDDGIEMDDITGAQIFSFHEAPSTGSFPKVSAGQNRDTIDGPGRFQTISLGSEAGCAGHRTKAPLIQSHAFDRASQEDRYTSDAESDAVVKKNGDLHFHTSKKAMEWSVHQSREQPMDQDSEVKPHRIFKIVFVGDSGVGKTSFIHRFCNDQFRPNFSATIGIDFQVKPLLVGDSLAVLQLWDTAGQERFRSVARQYFRKADGVIVMYDVTSEQSYTNVRSWMESVKDGVEKGTVITVVGNKMDLAEGDRDRVIKVKDGSKMAVQYDALFYETSAKTGSYVLETMLGMASLLKDKEDKALEAALHLSSEVKKGRCCS</sequence>
<dbReference type="NCBIfam" id="TIGR00231">
    <property type="entry name" value="small_GTP"/>
    <property type="match status" value="1"/>
</dbReference>
<evidence type="ECO:0000313" key="9">
    <source>
        <dbReference type="Proteomes" id="UP000245119"/>
    </source>
</evidence>
<dbReference type="SMART" id="SM00173">
    <property type="entry name" value="RAS"/>
    <property type="match status" value="1"/>
</dbReference>
<dbReference type="InterPro" id="IPR001806">
    <property type="entry name" value="Small_GTPase"/>
</dbReference>
<dbReference type="InterPro" id="IPR005225">
    <property type="entry name" value="Small_GTP-bd"/>
</dbReference>
<feature type="region of interest" description="Disordered" evidence="7">
    <location>
        <begin position="328"/>
        <end position="348"/>
    </location>
</feature>
<evidence type="ECO:0008006" key="10">
    <source>
        <dbReference type="Google" id="ProtNLM"/>
    </source>
</evidence>
<dbReference type="CDD" id="cd00154">
    <property type="entry name" value="Rab"/>
    <property type="match status" value="1"/>
</dbReference>
<evidence type="ECO:0000256" key="3">
    <source>
        <dbReference type="ARBA" id="ARBA00022741"/>
    </source>
</evidence>
<dbReference type="GO" id="GO:0003924">
    <property type="term" value="F:GTPase activity"/>
    <property type="evidence" value="ECO:0007669"/>
    <property type="project" value="InterPro"/>
</dbReference>
<comment type="caution">
    <text evidence="8">The sequence shown here is derived from an EMBL/GenBank/DDBJ whole genome shotgun (WGS) entry which is preliminary data.</text>
</comment>
<dbReference type="SMART" id="SM00175">
    <property type="entry name" value="RAB"/>
    <property type="match status" value="1"/>
</dbReference>
<evidence type="ECO:0000256" key="1">
    <source>
        <dbReference type="ARBA" id="ARBA00004496"/>
    </source>
</evidence>
<dbReference type="SMART" id="SM00176">
    <property type="entry name" value="RAN"/>
    <property type="match status" value="1"/>
</dbReference>
<dbReference type="PANTHER" id="PTHR47977">
    <property type="entry name" value="RAS-RELATED PROTEIN RAB"/>
    <property type="match status" value="1"/>
</dbReference>
<evidence type="ECO:0000313" key="8">
    <source>
        <dbReference type="EMBL" id="PVD37022.1"/>
    </source>
</evidence>
<dbReference type="SMART" id="SM00174">
    <property type="entry name" value="RHO"/>
    <property type="match status" value="1"/>
</dbReference>
<feature type="coiled-coil region" evidence="6">
    <location>
        <begin position="92"/>
        <end position="209"/>
    </location>
</feature>
<dbReference type="FunFam" id="3.40.50.300:FF:001348">
    <property type="entry name" value="Ras and EF-hand domain-containing protein"/>
    <property type="match status" value="1"/>
</dbReference>
<dbReference type="SMART" id="SM00177">
    <property type="entry name" value="ARF"/>
    <property type="match status" value="1"/>
</dbReference>
<keyword evidence="4 6" id="KW-0175">Coiled coil</keyword>
<name>A0A2T7PUC2_POMCA</name>
<dbReference type="Pfam" id="PF00071">
    <property type="entry name" value="Ras"/>
    <property type="match status" value="1"/>
</dbReference>
<dbReference type="Gene3D" id="3.40.50.300">
    <property type="entry name" value="P-loop containing nucleotide triphosphate hydrolases"/>
    <property type="match status" value="1"/>
</dbReference>
<protein>
    <recommendedName>
        <fullName evidence="10">EF-hand domain-containing protein</fullName>
    </recommendedName>
</protein>
<evidence type="ECO:0000256" key="7">
    <source>
        <dbReference type="SAM" id="MobiDB-lite"/>
    </source>
</evidence>
<dbReference type="PROSITE" id="PS51421">
    <property type="entry name" value="RAS"/>
    <property type="match status" value="1"/>
</dbReference>
<organism evidence="8 9">
    <name type="scientific">Pomacea canaliculata</name>
    <name type="common">Golden apple snail</name>
    <dbReference type="NCBI Taxonomy" id="400727"/>
    <lineage>
        <taxon>Eukaryota</taxon>
        <taxon>Metazoa</taxon>
        <taxon>Spiralia</taxon>
        <taxon>Lophotrochozoa</taxon>
        <taxon>Mollusca</taxon>
        <taxon>Gastropoda</taxon>
        <taxon>Caenogastropoda</taxon>
        <taxon>Architaenioglossa</taxon>
        <taxon>Ampullarioidea</taxon>
        <taxon>Ampullariidae</taxon>
        <taxon>Pomacea</taxon>
    </lineage>
</organism>
<dbReference type="SUPFAM" id="SSF52540">
    <property type="entry name" value="P-loop containing nucleoside triphosphate hydrolases"/>
    <property type="match status" value="1"/>
</dbReference>
<accession>A0A2T7PUC2</accession>
<keyword evidence="3" id="KW-0547">Nucleotide-binding</keyword>
<keyword evidence="9" id="KW-1185">Reference proteome</keyword>
<evidence type="ECO:0000256" key="4">
    <source>
        <dbReference type="ARBA" id="ARBA00023054"/>
    </source>
</evidence>
<dbReference type="PRINTS" id="PR00449">
    <property type="entry name" value="RASTRNSFRMNG"/>
</dbReference>
<dbReference type="GO" id="GO:0005737">
    <property type="term" value="C:cytoplasm"/>
    <property type="evidence" value="ECO:0007669"/>
    <property type="project" value="UniProtKB-SubCell"/>
</dbReference>
<evidence type="ECO:0000256" key="6">
    <source>
        <dbReference type="SAM" id="Coils"/>
    </source>
</evidence>
<keyword evidence="5" id="KW-0342">GTP-binding</keyword>
<dbReference type="Proteomes" id="UP000245119">
    <property type="component" value="Linkage Group LG2"/>
</dbReference>
<dbReference type="AlphaFoldDB" id="A0A2T7PUC2"/>
<dbReference type="PROSITE" id="PS51419">
    <property type="entry name" value="RAB"/>
    <property type="match status" value="1"/>
</dbReference>
<evidence type="ECO:0000256" key="5">
    <source>
        <dbReference type="ARBA" id="ARBA00023134"/>
    </source>
</evidence>
<feature type="compositionally biased region" description="Acidic residues" evidence="7">
    <location>
        <begin position="18"/>
        <end position="28"/>
    </location>
</feature>
<keyword evidence="2" id="KW-0963">Cytoplasm</keyword>
<dbReference type="InterPro" id="IPR050227">
    <property type="entry name" value="Rab"/>
</dbReference>
<feature type="region of interest" description="Disordered" evidence="7">
    <location>
        <begin position="1"/>
        <end position="37"/>
    </location>
</feature>
<dbReference type="PROSITE" id="PS51420">
    <property type="entry name" value="RHO"/>
    <property type="match status" value="1"/>
</dbReference>
<proteinExistence type="predicted"/>
<gene>
    <name evidence="8" type="ORF">C0Q70_04015</name>
</gene>
<dbReference type="InterPro" id="IPR027417">
    <property type="entry name" value="P-loop_NTPase"/>
</dbReference>
<dbReference type="OrthoDB" id="9989112at2759"/>
<evidence type="ECO:0000256" key="2">
    <source>
        <dbReference type="ARBA" id="ARBA00022490"/>
    </source>
</evidence>
<comment type="subcellular location">
    <subcellularLocation>
        <location evidence="1">Cytoplasm</location>
    </subcellularLocation>
</comment>
<dbReference type="GO" id="GO:0005525">
    <property type="term" value="F:GTP binding"/>
    <property type="evidence" value="ECO:0007669"/>
    <property type="project" value="UniProtKB-KW"/>
</dbReference>
<dbReference type="STRING" id="400727.A0A2T7PUC2"/>